<sequence length="287" mass="32481">MTSFLDFNKDPANDIDNKPQQYHDFGGKGVRVQVYWAADIWRDVSLWNNSWVLLKGADEILRKYTLALDMLPLQTEPAALAPTKDKATREFDRSAGKQLARQRKAKGRAAQKQTEAAAKSIEEQGPASRGLLDFSGSVHVPREGEAPIDGLIALRRSLGTIRDETRLVVVFAHIDGGPNGYTVLRQEWLPWVIADPTPIQDSPKSLLIHEMGHACRLSHQQSDAVEATARNIMYPLDIKGLAHLWGWQVDTIYDSYWCNGRKPTNWWDRISNVRLPPDHPFLWDEPP</sequence>
<feature type="compositionally biased region" description="Basic residues" evidence="1">
    <location>
        <begin position="100"/>
        <end position="109"/>
    </location>
</feature>
<comment type="caution">
    <text evidence="2">The sequence shown here is derived from an EMBL/GenBank/DDBJ whole genome shotgun (WGS) entry which is preliminary data.</text>
</comment>
<dbReference type="EMBL" id="PUEJ01000010">
    <property type="protein sequence ID" value="PRH85027.1"/>
    <property type="molecule type" value="Genomic_DNA"/>
</dbReference>
<dbReference type="RefSeq" id="WP_105864609.1">
    <property type="nucleotide sequence ID" value="NZ_PUEJ01000010.1"/>
</dbReference>
<proteinExistence type="predicted"/>
<feature type="region of interest" description="Disordered" evidence="1">
    <location>
        <begin position="82"/>
        <end position="128"/>
    </location>
</feature>
<evidence type="ECO:0000256" key="1">
    <source>
        <dbReference type="SAM" id="MobiDB-lite"/>
    </source>
</evidence>
<organism evidence="2 3">
    <name type="scientific">Labrys okinawensis</name>
    <dbReference type="NCBI Taxonomy" id="346911"/>
    <lineage>
        <taxon>Bacteria</taxon>
        <taxon>Pseudomonadati</taxon>
        <taxon>Pseudomonadota</taxon>
        <taxon>Alphaproteobacteria</taxon>
        <taxon>Hyphomicrobiales</taxon>
        <taxon>Xanthobacteraceae</taxon>
        <taxon>Labrys</taxon>
    </lineage>
</organism>
<gene>
    <name evidence="2" type="ORF">C5L14_24100</name>
</gene>
<name>A0A2S9Q6R0_9HYPH</name>
<evidence type="ECO:0000313" key="3">
    <source>
        <dbReference type="Proteomes" id="UP000237682"/>
    </source>
</evidence>
<dbReference type="OrthoDB" id="8434946at2"/>
<evidence type="ECO:0000313" key="2">
    <source>
        <dbReference type="EMBL" id="PRH85027.1"/>
    </source>
</evidence>
<reference evidence="2 3" key="1">
    <citation type="submission" date="2018-02" db="EMBL/GenBank/DDBJ databases">
        <title>Whole genome sequencing of endophytic bacterium.</title>
        <authorList>
            <person name="Eedara R."/>
            <person name="Podile A.R."/>
        </authorList>
    </citation>
    <scope>NUCLEOTIDE SEQUENCE [LARGE SCALE GENOMIC DNA]</scope>
    <source>
        <strain evidence="2 3">RP1T</strain>
    </source>
</reference>
<dbReference type="AlphaFoldDB" id="A0A2S9Q6R0"/>
<protein>
    <submittedName>
        <fullName evidence="2">Uncharacterized protein</fullName>
    </submittedName>
</protein>
<accession>A0A2S9Q6R0</accession>
<feature type="compositionally biased region" description="Basic and acidic residues" evidence="1">
    <location>
        <begin position="83"/>
        <end position="95"/>
    </location>
</feature>
<dbReference type="Proteomes" id="UP000237682">
    <property type="component" value="Unassembled WGS sequence"/>
</dbReference>
<keyword evidence="3" id="KW-1185">Reference proteome</keyword>